<gene>
    <name evidence="10" type="primary">plsY</name>
    <name evidence="11" type="ORF">SAMN02746011_00793</name>
</gene>
<dbReference type="SMART" id="SM01207">
    <property type="entry name" value="G3P_acyltransf"/>
    <property type="match status" value="1"/>
</dbReference>
<accession>A0A1T4KNK0</accession>
<keyword evidence="11" id="KW-0012">Acyltransferase</keyword>
<feature type="transmembrane region" description="Helical" evidence="10">
    <location>
        <begin position="51"/>
        <end position="73"/>
    </location>
</feature>
<dbReference type="EMBL" id="FUWO01000005">
    <property type="protein sequence ID" value="SJZ44006.1"/>
    <property type="molecule type" value="Genomic_DNA"/>
</dbReference>
<dbReference type="STRING" id="1121925.SAMN02746011_00793"/>
<organism evidence="11 12">
    <name type="scientific">Globicatella sulfidifaciens DSM 15739</name>
    <dbReference type="NCBI Taxonomy" id="1121925"/>
    <lineage>
        <taxon>Bacteria</taxon>
        <taxon>Bacillati</taxon>
        <taxon>Bacillota</taxon>
        <taxon>Bacilli</taxon>
        <taxon>Lactobacillales</taxon>
        <taxon>Aerococcaceae</taxon>
        <taxon>Globicatella</taxon>
    </lineage>
</organism>
<feature type="transmembrane region" description="Helical" evidence="10">
    <location>
        <begin position="79"/>
        <end position="98"/>
    </location>
</feature>
<comment type="subunit">
    <text evidence="10">Probably interacts with PlsX.</text>
</comment>
<evidence type="ECO:0000256" key="7">
    <source>
        <dbReference type="ARBA" id="ARBA00023136"/>
    </source>
</evidence>
<dbReference type="Pfam" id="PF02660">
    <property type="entry name" value="G3P_acyltransf"/>
    <property type="match status" value="1"/>
</dbReference>
<feature type="transmembrane region" description="Helical" evidence="10">
    <location>
        <begin position="110"/>
        <end position="134"/>
    </location>
</feature>
<dbReference type="RefSeq" id="WP_078755591.1">
    <property type="nucleotide sequence ID" value="NZ_FUWO01000005.1"/>
</dbReference>
<dbReference type="NCBIfam" id="TIGR00023">
    <property type="entry name" value="glycerol-3-phosphate 1-O-acyltransferase PlsY"/>
    <property type="match status" value="1"/>
</dbReference>
<dbReference type="PANTHER" id="PTHR30309">
    <property type="entry name" value="INNER MEMBRANE PROTEIN YGIH"/>
    <property type="match status" value="1"/>
</dbReference>
<evidence type="ECO:0000256" key="10">
    <source>
        <dbReference type="HAMAP-Rule" id="MF_01043"/>
    </source>
</evidence>
<keyword evidence="7 10" id="KW-0472">Membrane</keyword>
<dbReference type="PANTHER" id="PTHR30309:SF0">
    <property type="entry name" value="GLYCEROL-3-PHOSPHATE ACYLTRANSFERASE-RELATED"/>
    <property type="match status" value="1"/>
</dbReference>
<sequence length="203" mass="22386">MQFIFLFICYLLGSIPTGVWYSKMKHQIDVRELGSGNSGATNIGRNFGFKAAVFVSVIDVLKGLVAMLLAHYFYPHTDWVIMGAGIAAILGHAYPIFANFRGGKVVATSFAVLAGYNFFIGLSFVLVLFILIYLTSTISLAAITSYSLAALYVLFTQPLIFGLGFVAIAAFMIYRHRTNVVRLMKGEESRINFGLRKPTNNSK</sequence>
<keyword evidence="3 10" id="KW-0808">Transferase</keyword>
<dbReference type="GO" id="GO:0005886">
    <property type="term" value="C:plasma membrane"/>
    <property type="evidence" value="ECO:0007669"/>
    <property type="project" value="UniProtKB-SubCell"/>
</dbReference>
<evidence type="ECO:0000313" key="12">
    <source>
        <dbReference type="Proteomes" id="UP000189941"/>
    </source>
</evidence>
<keyword evidence="2 10" id="KW-0444">Lipid biosynthesis</keyword>
<reference evidence="12" key="1">
    <citation type="submission" date="2017-02" db="EMBL/GenBank/DDBJ databases">
        <authorList>
            <person name="Varghese N."/>
            <person name="Submissions S."/>
        </authorList>
    </citation>
    <scope>NUCLEOTIDE SEQUENCE [LARGE SCALE GENOMIC DNA]</scope>
    <source>
        <strain evidence="12">DSM 15739</strain>
    </source>
</reference>
<evidence type="ECO:0000256" key="3">
    <source>
        <dbReference type="ARBA" id="ARBA00022679"/>
    </source>
</evidence>
<keyword evidence="12" id="KW-1185">Reference proteome</keyword>
<dbReference type="EC" id="2.3.1.275" evidence="10"/>
<comment type="pathway">
    <text evidence="10">Lipid metabolism; phospholipid metabolism.</text>
</comment>
<comment type="function">
    <text evidence="10">Catalyzes the transfer of an acyl group from acyl-phosphate (acyl-PO(4)) to glycerol-3-phosphate (G3P) to form lysophosphatidic acid (LPA). This enzyme utilizes acyl-phosphate as fatty acyl donor, but not acyl-CoA or acyl-ACP.</text>
</comment>
<evidence type="ECO:0000256" key="6">
    <source>
        <dbReference type="ARBA" id="ARBA00023098"/>
    </source>
</evidence>
<evidence type="ECO:0000256" key="5">
    <source>
        <dbReference type="ARBA" id="ARBA00022989"/>
    </source>
</evidence>
<dbReference type="HAMAP" id="MF_01043">
    <property type="entry name" value="PlsY"/>
    <property type="match status" value="1"/>
</dbReference>
<keyword evidence="9 10" id="KW-1208">Phospholipid metabolism</keyword>
<name>A0A1T4KNK0_9LACT</name>
<evidence type="ECO:0000256" key="8">
    <source>
        <dbReference type="ARBA" id="ARBA00023209"/>
    </source>
</evidence>
<proteinExistence type="inferred from homology"/>
<dbReference type="GO" id="GO:0043772">
    <property type="term" value="F:acyl-phosphate glycerol-3-phosphate acyltransferase activity"/>
    <property type="evidence" value="ECO:0007669"/>
    <property type="project" value="UniProtKB-UniRule"/>
</dbReference>
<dbReference type="OrthoDB" id="9777124at2"/>
<keyword evidence="5 10" id="KW-1133">Transmembrane helix</keyword>
<keyword evidence="4 10" id="KW-0812">Transmembrane</keyword>
<dbReference type="InterPro" id="IPR003811">
    <property type="entry name" value="G3P_acylTferase_PlsY"/>
</dbReference>
<keyword evidence="1 10" id="KW-1003">Cell membrane</keyword>
<evidence type="ECO:0000256" key="9">
    <source>
        <dbReference type="ARBA" id="ARBA00023264"/>
    </source>
</evidence>
<dbReference type="GO" id="GO:0008654">
    <property type="term" value="P:phospholipid biosynthetic process"/>
    <property type="evidence" value="ECO:0007669"/>
    <property type="project" value="UniProtKB-UniRule"/>
</dbReference>
<comment type="subcellular location">
    <subcellularLocation>
        <location evidence="10">Cell membrane</location>
        <topology evidence="10">Multi-pass membrane protein</topology>
    </subcellularLocation>
</comment>
<evidence type="ECO:0000256" key="2">
    <source>
        <dbReference type="ARBA" id="ARBA00022516"/>
    </source>
</evidence>
<keyword evidence="6 10" id="KW-0443">Lipid metabolism</keyword>
<evidence type="ECO:0000256" key="1">
    <source>
        <dbReference type="ARBA" id="ARBA00022475"/>
    </source>
</evidence>
<evidence type="ECO:0000256" key="4">
    <source>
        <dbReference type="ARBA" id="ARBA00022692"/>
    </source>
</evidence>
<protein>
    <recommendedName>
        <fullName evidence="10">Glycerol-3-phosphate acyltransferase</fullName>
    </recommendedName>
    <alternativeName>
        <fullName evidence="10">Acyl-PO4 G3P acyltransferase</fullName>
    </alternativeName>
    <alternativeName>
        <fullName evidence="10">Acyl-phosphate--glycerol-3-phosphate acyltransferase</fullName>
    </alternativeName>
    <alternativeName>
        <fullName evidence="10">G3P acyltransferase</fullName>
        <shortName evidence="10">GPAT</shortName>
        <ecNumber evidence="10">2.3.1.275</ecNumber>
    </alternativeName>
    <alternativeName>
        <fullName evidence="10">Lysophosphatidic acid synthase</fullName>
        <shortName evidence="10">LPA synthase</shortName>
    </alternativeName>
</protein>
<dbReference type="Proteomes" id="UP000189941">
    <property type="component" value="Unassembled WGS sequence"/>
</dbReference>
<feature type="transmembrane region" description="Helical" evidence="10">
    <location>
        <begin position="146"/>
        <end position="174"/>
    </location>
</feature>
<dbReference type="UniPathway" id="UPA00085"/>
<keyword evidence="8 10" id="KW-0594">Phospholipid biosynthesis</keyword>
<evidence type="ECO:0000313" key="11">
    <source>
        <dbReference type="EMBL" id="SJZ44006.1"/>
    </source>
</evidence>
<dbReference type="AlphaFoldDB" id="A0A1T4KNK0"/>
<comment type="similarity">
    <text evidence="10">Belongs to the PlsY family.</text>
</comment>
<comment type="catalytic activity">
    <reaction evidence="10">
        <text>an acyl phosphate + sn-glycerol 3-phosphate = a 1-acyl-sn-glycero-3-phosphate + phosphate</text>
        <dbReference type="Rhea" id="RHEA:34075"/>
        <dbReference type="ChEBI" id="CHEBI:43474"/>
        <dbReference type="ChEBI" id="CHEBI:57597"/>
        <dbReference type="ChEBI" id="CHEBI:57970"/>
        <dbReference type="ChEBI" id="CHEBI:59918"/>
        <dbReference type="EC" id="2.3.1.275"/>
    </reaction>
</comment>